<keyword evidence="3" id="KW-0326">Glycosidase</keyword>
<gene>
    <name evidence="6" type="primary">LOC104214169</name>
</gene>
<dbReference type="AlphaFoldDB" id="A0A1U7V6T3"/>
<dbReference type="eggNOG" id="ENOG502QVKW">
    <property type="taxonomic scope" value="Eukaryota"/>
</dbReference>
<dbReference type="Pfam" id="PF00332">
    <property type="entry name" value="Glyco_hydro_17"/>
    <property type="match status" value="1"/>
</dbReference>
<reference evidence="6" key="2">
    <citation type="submission" date="2025-08" db="UniProtKB">
        <authorList>
            <consortium name="RefSeq"/>
        </authorList>
    </citation>
    <scope>IDENTIFICATION</scope>
    <source>
        <tissue evidence="6">Leaf</tissue>
    </source>
</reference>
<keyword evidence="5" id="KW-1185">Reference proteome</keyword>
<dbReference type="InterPro" id="IPR017853">
    <property type="entry name" value="GH"/>
</dbReference>
<evidence type="ECO:0000313" key="6">
    <source>
        <dbReference type="RefSeq" id="XP_009762098.1"/>
    </source>
</evidence>
<reference evidence="5" key="1">
    <citation type="journal article" date="2013" name="Genome Biol.">
        <title>Reference genomes and transcriptomes of Nicotiana sylvestris and Nicotiana tomentosiformis.</title>
        <authorList>
            <person name="Sierro N."/>
            <person name="Battey J.N."/>
            <person name="Ouadi S."/>
            <person name="Bovet L."/>
            <person name="Goepfert S."/>
            <person name="Bakaher N."/>
            <person name="Peitsch M.C."/>
            <person name="Ivanov N.V."/>
        </authorList>
    </citation>
    <scope>NUCLEOTIDE SEQUENCE [LARGE SCALE GENOMIC DNA]</scope>
</reference>
<dbReference type="GO" id="GO:0004553">
    <property type="term" value="F:hydrolase activity, hydrolyzing O-glycosyl compounds"/>
    <property type="evidence" value="ECO:0007669"/>
    <property type="project" value="InterPro"/>
</dbReference>
<dbReference type="STRING" id="4096.A0A1U7V6T3"/>
<dbReference type="Gene3D" id="3.20.20.80">
    <property type="entry name" value="Glycosidases"/>
    <property type="match status" value="1"/>
</dbReference>
<name>A0A1U7V6T3_NICSY</name>
<dbReference type="InterPro" id="IPR000490">
    <property type="entry name" value="Glyco_hydro_17"/>
</dbReference>
<organism evidence="5 6">
    <name type="scientific">Nicotiana sylvestris</name>
    <name type="common">Wood tobacco</name>
    <name type="synonym">South American tobacco</name>
    <dbReference type="NCBI Taxonomy" id="4096"/>
    <lineage>
        <taxon>Eukaryota</taxon>
        <taxon>Viridiplantae</taxon>
        <taxon>Streptophyta</taxon>
        <taxon>Embryophyta</taxon>
        <taxon>Tracheophyta</taxon>
        <taxon>Spermatophyta</taxon>
        <taxon>Magnoliopsida</taxon>
        <taxon>eudicotyledons</taxon>
        <taxon>Gunneridae</taxon>
        <taxon>Pentapetalae</taxon>
        <taxon>asterids</taxon>
        <taxon>lamiids</taxon>
        <taxon>Solanales</taxon>
        <taxon>Solanaceae</taxon>
        <taxon>Nicotianoideae</taxon>
        <taxon>Nicotianeae</taxon>
        <taxon>Nicotiana</taxon>
    </lineage>
</organism>
<evidence type="ECO:0000256" key="2">
    <source>
        <dbReference type="ARBA" id="ARBA00022801"/>
    </source>
</evidence>
<protein>
    <submittedName>
        <fullName evidence="6">Lichenase-like</fullName>
    </submittedName>
</protein>
<dbReference type="InterPro" id="IPR044965">
    <property type="entry name" value="Glyco_hydro_17_plant"/>
</dbReference>
<evidence type="ECO:0000256" key="4">
    <source>
        <dbReference type="RuleBase" id="RU004335"/>
    </source>
</evidence>
<sequence length="215" mass="23496">MSFSLTSAYLAPTCAVTNLSTISLKVLMERDGSCEYHVNAPPVRVLSNLFSKIEDTCSLASSSDQSFEVKKRPKIRIFDPNQDVLTALQGSHISVILGIGNEDLQSLASDPTFATNWVQNSVIPHASTVKFTYISAGNEVVPGPLANFVLGALQNIDSALKANNNSRKSDYILIVGFPCYKDKNFSSRVSQLLHKSSRAEVSSYSFSVTRQKLQL</sequence>
<dbReference type="RefSeq" id="XP_009762098.1">
    <property type="nucleotide sequence ID" value="XM_009763796.1"/>
</dbReference>
<dbReference type="GO" id="GO:0005975">
    <property type="term" value="P:carbohydrate metabolic process"/>
    <property type="evidence" value="ECO:0007669"/>
    <property type="project" value="InterPro"/>
</dbReference>
<comment type="similarity">
    <text evidence="1 4">Belongs to the glycosyl hydrolase 17 family.</text>
</comment>
<evidence type="ECO:0000313" key="5">
    <source>
        <dbReference type="Proteomes" id="UP000189701"/>
    </source>
</evidence>
<evidence type="ECO:0000256" key="3">
    <source>
        <dbReference type="ARBA" id="ARBA00023295"/>
    </source>
</evidence>
<accession>A0A1U7V6T3</accession>
<dbReference type="PANTHER" id="PTHR32227">
    <property type="entry name" value="GLUCAN ENDO-1,3-BETA-GLUCOSIDASE BG1-RELATED-RELATED"/>
    <property type="match status" value="1"/>
</dbReference>
<dbReference type="SUPFAM" id="SSF51445">
    <property type="entry name" value="(Trans)glycosidases"/>
    <property type="match status" value="1"/>
</dbReference>
<proteinExistence type="inferred from homology"/>
<keyword evidence="2" id="KW-0378">Hydrolase</keyword>
<dbReference type="Proteomes" id="UP000189701">
    <property type="component" value="Unplaced"/>
</dbReference>
<evidence type="ECO:0000256" key="1">
    <source>
        <dbReference type="ARBA" id="ARBA00008773"/>
    </source>
</evidence>